<feature type="region of interest" description="Disordered" evidence="1">
    <location>
        <begin position="235"/>
        <end position="337"/>
    </location>
</feature>
<sequence>MTNLTGDLRSIMGTPFGGVGHAVLIFSRVTRAAFDSDSVILQLHDRIDMPEDANGKFRIDNLDPGPVRVELEGGTVHNHGWNIDLPDEGTWSLADLVDAQVDWSPAVIGRAEAAARDSRDHADRAEAAADRVGTAEQVSVWAGEASASAAAAATSEANAARSESNASGYEQAAGGHADRAESAADVAASDAVGLVRSELDSLVDDAGVAKAAAGVSEVNAAQSADDASGFAELAEQHKTAAEQHKNDAEQSKNDAALSASSADGDAGAAAASASSAAQSESSAATHAQNSLTYAERSEDARDESRLARDEAVTAAENAQQGAPSDGWKKHELSQPVQDSLSRADTALQSIPVATASAPGSIRLSGDLGGTAQAPTVPGLAGKADSVHTHTVEQVDGLDAALARLGNIRAWFRGEGPPPASIPGAQVGDWWLDTSAMELHEITGV</sequence>
<comment type="caution">
    <text evidence="2">The sequence shown here is derived from an EMBL/GenBank/DDBJ whole genome shotgun (WGS) entry which is preliminary data.</text>
</comment>
<feature type="compositionally biased region" description="Basic and acidic residues" evidence="1">
    <location>
        <begin position="114"/>
        <end position="129"/>
    </location>
</feature>
<gene>
    <name evidence="2" type="ORF">HF853_07690</name>
</gene>
<accession>A0AB36CL92</accession>
<feature type="region of interest" description="Disordered" evidence="1">
    <location>
        <begin position="162"/>
        <end position="181"/>
    </location>
</feature>
<reference evidence="2 3" key="1">
    <citation type="submission" date="2020-04" db="EMBL/GenBank/DDBJ databases">
        <authorList>
            <person name="Hitch T.C.A."/>
            <person name="Wylensek D."/>
            <person name="Clavel T."/>
        </authorList>
    </citation>
    <scope>NUCLEOTIDE SEQUENCE [LARGE SCALE GENOMIC DNA]</scope>
    <source>
        <strain evidence="2 3">BL-383-APC-3D</strain>
    </source>
</reference>
<dbReference type="AlphaFoldDB" id="A0AB36CL92"/>
<evidence type="ECO:0000313" key="3">
    <source>
        <dbReference type="Proteomes" id="UP000544551"/>
    </source>
</evidence>
<evidence type="ECO:0000256" key="1">
    <source>
        <dbReference type="SAM" id="MobiDB-lite"/>
    </source>
</evidence>
<evidence type="ECO:0000313" key="2">
    <source>
        <dbReference type="EMBL" id="NME89548.1"/>
    </source>
</evidence>
<name>A0AB36CL92_9CORY</name>
<dbReference type="RefSeq" id="WP_168969829.1">
    <property type="nucleotide sequence ID" value="NZ_JABAFZ010000006.1"/>
</dbReference>
<organism evidence="2 3">
    <name type="scientific">Corynebacterium stationis</name>
    <dbReference type="NCBI Taxonomy" id="1705"/>
    <lineage>
        <taxon>Bacteria</taxon>
        <taxon>Bacillati</taxon>
        <taxon>Actinomycetota</taxon>
        <taxon>Actinomycetes</taxon>
        <taxon>Mycobacteriales</taxon>
        <taxon>Corynebacteriaceae</taxon>
        <taxon>Corynebacterium</taxon>
    </lineage>
</organism>
<proteinExistence type="predicted"/>
<dbReference type="Proteomes" id="UP000544551">
    <property type="component" value="Unassembled WGS sequence"/>
</dbReference>
<feature type="compositionally biased region" description="Basic and acidic residues" evidence="1">
    <location>
        <begin position="235"/>
        <end position="252"/>
    </location>
</feature>
<feature type="region of interest" description="Disordered" evidence="1">
    <location>
        <begin position="114"/>
        <end position="134"/>
    </location>
</feature>
<dbReference type="EMBL" id="JABAFZ010000006">
    <property type="protein sequence ID" value="NME89548.1"/>
    <property type="molecule type" value="Genomic_DNA"/>
</dbReference>
<feature type="compositionally biased region" description="Basic and acidic residues" evidence="1">
    <location>
        <begin position="295"/>
        <end position="311"/>
    </location>
</feature>
<protein>
    <submittedName>
        <fullName evidence="2">Uncharacterized protein</fullName>
    </submittedName>
</protein>
<feature type="compositionally biased region" description="Low complexity" evidence="1">
    <location>
        <begin position="255"/>
        <end position="284"/>
    </location>
</feature>